<dbReference type="CDD" id="cd04186">
    <property type="entry name" value="GT_2_like_c"/>
    <property type="match status" value="1"/>
</dbReference>
<dbReference type="Gene3D" id="3.90.550.10">
    <property type="entry name" value="Spore Coat Polysaccharide Biosynthesis Protein SpsA, Chain A"/>
    <property type="match status" value="1"/>
</dbReference>
<dbReference type="InterPro" id="IPR001173">
    <property type="entry name" value="Glyco_trans_2-like"/>
</dbReference>
<reference evidence="3" key="1">
    <citation type="submission" date="2017-10" db="EMBL/GenBank/DDBJ databases">
        <authorList>
            <person name="Frank J."/>
        </authorList>
    </citation>
    <scope>NUCLEOTIDE SEQUENCE [LARGE SCALE GENOMIC DNA]</scope>
</reference>
<keyword evidence="3" id="KW-1185">Reference proteome</keyword>
<dbReference type="OrthoDB" id="9771846at2"/>
<gene>
    <name evidence="2" type="ORF">KSMBR1_3138</name>
</gene>
<proteinExistence type="predicted"/>
<dbReference type="KEGG" id="kst:KSMBR1_3138"/>
<evidence type="ECO:0000313" key="3">
    <source>
        <dbReference type="Proteomes" id="UP000221734"/>
    </source>
</evidence>
<dbReference type="PANTHER" id="PTHR43179:SF7">
    <property type="entry name" value="RHAMNOSYLTRANSFERASE WBBL"/>
    <property type="match status" value="1"/>
</dbReference>
<sequence>MILSLKNNPSHLAPYWSTISMEKDITPEQQHTGKISVIIVTWNAYSWIANCLKSLKSDLSAFSHSIIIVDNASSDQTVSYIKTQFPEIILIENKTNNGFAQACNTALQKSCSEYVLFLNPDTEVIPGMTKSLLAFMEKHQEAGAIGPTLLNPDGTLQLSGNTFPNLKNILSESFFLDRLFPNSRFFGLHKMSHIDRSKVLKVDWTMGSCLFVRREALDRAGNFDSNYFLFFEETDLCLRLRNAGYEIYLLPGARLIHFGGASSPELYNAEKIIHYHKSLFYYFRKHMPHQLIFLKMILFSRSLLRIILWLTLYPANAKTAAEKLSGYGKVLKLCF</sequence>
<protein>
    <recommendedName>
        <fullName evidence="1">Glycosyltransferase 2-like domain-containing protein</fullName>
    </recommendedName>
</protein>
<name>A0A2C9CIZ3_KUEST</name>
<dbReference type="InterPro" id="IPR029044">
    <property type="entry name" value="Nucleotide-diphossugar_trans"/>
</dbReference>
<feature type="domain" description="Glycosyltransferase 2-like" evidence="1">
    <location>
        <begin position="36"/>
        <end position="196"/>
    </location>
</feature>
<dbReference type="SUPFAM" id="SSF53448">
    <property type="entry name" value="Nucleotide-diphospho-sugar transferases"/>
    <property type="match status" value="1"/>
</dbReference>
<dbReference type="PANTHER" id="PTHR43179">
    <property type="entry name" value="RHAMNOSYLTRANSFERASE WBBL"/>
    <property type="match status" value="1"/>
</dbReference>
<organism evidence="2 3">
    <name type="scientific">Kuenenia stuttgartiensis</name>
    <dbReference type="NCBI Taxonomy" id="174633"/>
    <lineage>
        <taxon>Bacteria</taxon>
        <taxon>Pseudomonadati</taxon>
        <taxon>Planctomycetota</taxon>
        <taxon>Candidatus Brocadiia</taxon>
        <taxon>Candidatus Brocadiales</taxon>
        <taxon>Candidatus Brocadiaceae</taxon>
        <taxon>Candidatus Kuenenia</taxon>
    </lineage>
</organism>
<dbReference type="Pfam" id="PF00535">
    <property type="entry name" value="Glycos_transf_2"/>
    <property type="match status" value="1"/>
</dbReference>
<dbReference type="AlphaFoldDB" id="A0A2C9CIZ3"/>
<accession>A0A2C9CIZ3</accession>
<evidence type="ECO:0000259" key="1">
    <source>
        <dbReference type="Pfam" id="PF00535"/>
    </source>
</evidence>
<evidence type="ECO:0000313" key="2">
    <source>
        <dbReference type="EMBL" id="SOH05615.1"/>
    </source>
</evidence>
<dbReference type="RefSeq" id="WP_099326163.1">
    <property type="nucleotide sequence ID" value="NZ_LT934425.1"/>
</dbReference>
<dbReference type="Proteomes" id="UP000221734">
    <property type="component" value="Chromosome Kuenenia_stuttgartiensis_MBR1"/>
</dbReference>
<dbReference type="EMBL" id="LT934425">
    <property type="protein sequence ID" value="SOH05615.1"/>
    <property type="molecule type" value="Genomic_DNA"/>
</dbReference>